<feature type="domain" description="AB hydrolase-1" evidence="1">
    <location>
        <begin position="95"/>
        <end position="284"/>
    </location>
</feature>
<dbReference type="RefSeq" id="WP_386759596.1">
    <property type="nucleotide sequence ID" value="NZ_JBHRXK010000005.1"/>
</dbReference>
<dbReference type="SUPFAM" id="SSF53474">
    <property type="entry name" value="alpha/beta-Hydrolases"/>
    <property type="match status" value="1"/>
</dbReference>
<evidence type="ECO:0000313" key="3">
    <source>
        <dbReference type="Proteomes" id="UP001595740"/>
    </source>
</evidence>
<gene>
    <name evidence="2" type="ORF">ACFOLC_12565</name>
</gene>
<comment type="caution">
    <text evidence="2">The sequence shown here is derived from an EMBL/GenBank/DDBJ whole genome shotgun (WGS) entry which is preliminary data.</text>
</comment>
<keyword evidence="2" id="KW-0378">Hydrolase</keyword>
<dbReference type="InterPro" id="IPR029058">
    <property type="entry name" value="AB_hydrolase_fold"/>
</dbReference>
<organism evidence="2 3">
    <name type="scientific">Lysobacter cavernae</name>
    <dbReference type="NCBI Taxonomy" id="1685901"/>
    <lineage>
        <taxon>Bacteria</taxon>
        <taxon>Pseudomonadati</taxon>
        <taxon>Pseudomonadota</taxon>
        <taxon>Gammaproteobacteria</taxon>
        <taxon>Lysobacterales</taxon>
        <taxon>Lysobacteraceae</taxon>
        <taxon>Lysobacter</taxon>
    </lineage>
</organism>
<name>A0ABV7RSX8_9GAMM</name>
<dbReference type="Pfam" id="PF12697">
    <property type="entry name" value="Abhydrolase_6"/>
    <property type="match status" value="1"/>
</dbReference>
<dbReference type="InterPro" id="IPR000073">
    <property type="entry name" value="AB_hydrolase_1"/>
</dbReference>
<dbReference type="PANTHER" id="PTHR43798:SF33">
    <property type="entry name" value="HYDROLASE, PUTATIVE (AFU_ORTHOLOGUE AFUA_2G14860)-RELATED"/>
    <property type="match status" value="1"/>
</dbReference>
<reference evidence="3" key="1">
    <citation type="journal article" date="2019" name="Int. J. Syst. Evol. Microbiol.">
        <title>The Global Catalogue of Microorganisms (GCM) 10K type strain sequencing project: providing services to taxonomists for standard genome sequencing and annotation.</title>
        <authorList>
            <consortium name="The Broad Institute Genomics Platform"/>
            <consortium name="The Broad Institute Genome Sequencing Center for Infectious Disease"/>
            <person name="Wu L."/>
            <person name="Ma J."/>
        </authorList>
    </citation>
    <scope>NUCLEOTIDE SEQUENCE [LARGE SCALE GENOMIC DNA]</scope>
    <source>
        <strain evidence="3">KCTC 42875</strain>
    </source>
</reference>
<keyword evidence="3" id="KW-1185">Reference proteome</keyword>
<proteinExistence type="predicted"/>
<dbReference type="PANTHER" id="PTHR43798">
    <property type="entry name" value="MONOACYLGLYCEROL LIPASE"/>
    <property type="match status" value="1"/>
</dbReference>
<accession>A0ABV7RSX8</accession>
<evidence type="ECO:0000313" key="2">
    <source>
        <dbReference type="EMBL" id="MFC3551837.1"/>
    </source>
</evidence>
<dbReference type="EMBL" id="JBHRXK010000005">
    <property type="protein sequence ID" value="MFC3551837.1"/>
    <property type="molecule type" value="Genomic_DNA"/>
</dbReference>
<dbReference type="InterPro" id="IPR050266">
    <property type="entry name" value="AB_hydrolase_sf"/>
</dbReference>
<protein>
    <submittedName>
        <fullName evidence="2">Alpha/beta hydrolase</fullName>
    </submittedName>
</protein>
<dbReference type="Gene3D" id="3.40.50.1820">
    <property type="entry name" value="alpha/beta hydrolase"/>
    <property type="match status" value="1"/>
</dbReference>
<dbReference type="Proteomes" id="UP001595740">
    <property type="component" value="Unassembled WGS sequence"/>
</dbReference>
<dbReference type="GO" id="GO:0016787">
    <property type="term" value="F:hydrolase activity"/>
    <property type="evidence" value="ECO:0007669"/>
    <property type="project" value="UniProtKB-KW"/>
</dbReference>
<evidence type="ECO:0000259" key="1">
    <source>
        <dbReference type="Pfam" id="PF12697"/>
    </source>
</evidence>
<sequence length="336" mass="36321">MNTTSLPVPEARSTARRIPWIQDDWRTASLRTGMQALSTLAPPLAVRIVDRLWFTPPRLPLRPEAAEFLARGERLSFRVHGRHVAGWAWGQGPTVLLVHGWGGRAAQMCAFVEPLLAAGLRVLAFDAPAHGESDSSRLGGRRVSFIEFAAALREVARAGAPVIGLIAHSSGCTATALAIRDGWAPPPRLVFLAPFVFPDRYSAPFAAAVGASAAVMAAFRARTEQRLRRPWSDFDMPGLPQNFTVPPLLLVHDGDDLEVPITDSRALAKAWPRARLLSTSGLGHRKLLREPSVVAVAVAAMTEAAESTAADAPAEYSPAQSRGELDRYFQQAEFCG</sequence>